<dbReference type="OrthoDB" id="371463at2759"/>
<protein>
    <submittedName>
        <fullName evidence="2">Uncharacterized protein</fullName>
    </submittedName>
</protein>
<feature type="compositionally biased region" description="Low complexity" evidence="1">
    <location>
        <begin position="479"/>
        <end position="491"/>
    </location>
</feature>
<sequence>MPVYLLHGFRWPRGAIRIHIILQNLDDAAAEWLVAPATTSTLLNNFQEIYSECMEYLTDLRFVEQYDPNDTASGAGSQPYAYVADVCQEIKLGVDIDEVRGKGVPNDQWAAMMELRDQLAPSEKVAWYVVVCGDEDRWAPGLSASSESIPQDGSTGASQNDEDSDISEAHSSMGNEDATPQIRPSSQEEQAKGFKKFFTNIGKRKSRTNLESTKSIDSMNMAVRDNQTIDPKKQSGSLVDLSNASRSKTRVPSPDEAKHIIPEGKTPAQKTSMPQLQTHDIPPQVNRNADSLPASPGRLSLIPDEEDEDQEIITGPTQEDDDDLAAPAPTVRHGKQQDLVQRRQKRASIASFTSIVRGSSPDTLRNAAPLVRAHQEPYSQPPVLAPVEQHQPHQLQQELLPEDIPEEQPSMRNISPPASYIPTGAPPSIRTSRSSSPVKTQGRQRSSSRLAALNALEGNAALDSSPPRRTAKGVRSRRSSVQSAQTTRQSQYSMSAMSNALSQMYAAHERDFNKNRQSVTQEDLVARGLDNMDFSALR</sequence>
<name>A0A6H0XYG5_9PEZI</name>
<feature type="compositionally biased region" description="Basic and acidic residues" evidence="1">
    <location>
        <begin position="253"/>
        <end position="262"/>
    </location>
</feature>
<accession>A0A6H0XYG5</accession>
<feature type="compositionally biased region" description="Low complexity" evidence="1">
    <location>
        <begin position="426"/>
        <end position="437"/>
    </location>
</feature>
<feature type="compositionally biased region" description="Polar residues" evidence="1">
    <location>
        <begin position="438"/>
        <end position="449"/>
    </location>
</feature>
<feature type="compositionally biased region" description="Polar residues" evidence="1">
    <location>
        <begin position="143"/>
        <end position="159"/>
    </location>
</feature>
<dbReference type="AlphaFoldDB" id="A0A6H0XYG5"/>
<feature type="region of interest" description="Disordered" evidence="1">
    <location>
        <begin position="407"/>
        <end position="495"/>
    </location>
</feature>
<feature type="region of interest" description="Disordered" evidence="1">
    <location>
        <begin position="141"/>
        <end position="191"/>
    </location>
</feature>
<reference evidence="2 3" key="1">
    <citation type="journal article" date="2016" name="Sci. Rep.">
        <title>Peltaster fructicola genome reveals evolution from an invasive phytopathogen to an ectophytic parasite.</title>
        <authorList>
            <person name="Xu C."/>
            <person name="Chen H."/>
            <person name="Gleason M.L."/>
            <person name="Xu J.R."/>
            <person name="Liu H."/>
            <person name="Zhang R."/>
            <person name="Sun G."/>
        </authorList>
    </citation>
    <scope>NUCLEOTIDE SEQUENCE [LARGE SCALE GENOMIC DNA]</scope>
    <source>
        <strain evidence="2 3">LNHT1506</strain>
    </source>
</reference>
<feature type="compositionally biased region" description="Polar residues" evidence="1">
    <location>
        <begin position="268"/>
        <end position="278"/>
    </location>
</feature>
<evidence type="ECO:0000256" key="1">
    <source>
        <dbReference type="SAM" id="MobiDB-lite"/>
    </source>
</evidence>
<feature type="compositionally biased region" description="Polar residues" evidence="1">
    <location>
        <begin position="228"/>
        <end position="246"/>
    </location>
</feature>
<feature type="compositionally biased region" description="Basic residues" evidence="1">
    <location>
        <begin position="469"/>
        <end position="478"/>
    </location>
</feature>
<dbReference type="Proteomes" id="UP000503462">
    <property type="component" value="Chromosome 3"/>
</dbReference>
<keyword evidence="3" id="KW-1185">Reference proteome</keyword>
<gene>
    <name evidence="2" type="ORF">AMS68_005334</name>
</gene>
<proteinExistence type="predicted"/>
<evidence type="ECO:0000313" key="2">
    <source>
        <dbReference type="EMBL" id="QIW99816.1"/>
    </source>
</evidence>
<feature type="compositionally biased region" description="Low complexity" evidence="1">
    <location>
        <begin position="450"/>
        <end position="462"/>
    </location>
</feature>
<feature type="region of interest" description="Disordered" evidence="1">
    <location>
        <begin position="228"/>
        <end position="345"/>
    </location>
</feature>
<dbReference type="EMBL" id="CP051141">
    <property type="protein sequence ID" value="QIW99816.1"/>
    <property type="molecule type" value="Genomic_DNA"/>
</dbReference>
<evidence type="ECO:0000313" key="3">
    <source>
        <dbReference type="Proteomes" id="UP000503462"/>
    </source>
</evidence>
<organism evidence="2 3">
    <name type="scientific">Peltaster fructicola</name>
    <dbReference type="NCBI Taxonomy" id="286661"/>
    <lineage>
        <taxon>Eukaryota</taxon>
        <taxon>Fungi</taxon>
        <taxon>Dikarya</taxon>
        <taxon>Ascomycota</taxon>
        <taxon>Pezizomycotina</taxon>
        <taxon>Dothideomycetes</taxon>
        <taxon>Dothideomycetes incertae sedis</taxon>
        <taxon>Peltaster</taxon>
    </lineage>
</organism>